<evidence type="ECO:0000256" key="1">
    <source>
        <dbReference type="SAM" id="MobiDB-lite"/>
    </source>
</evidence>
<sequence length="70" mass="7166">MRQHTARQTVSPREADSTALVAGPAGEIRPTGRAGRSARAQVLAGLNLGTGLVPVLNEVHTSVSVPVVPS</sequence>
<feature type="compositionally biased region" description="Polar residues" evidence="1">
    <location>
        <begin position="1"/>
        <end position="11"/>
    </location>
</feature>
<keyword evidence="3" id="KW-1185">Reference proteome</keyword>
<proteinExistence type="predicted"/>
<protein>
    <submittedName>
        <fullName evidence="2">Uncharacterized protein</fullName>
    </submittedName>
</protein>
<dbReference type="RefSeq" id="WP_311675028.1">
    <property type="nucleotide sequence ID" value="NZ_JAVREQ010000021.1"/>
</dbReference>
<feature type="region of interest" description="Disordered" evidence="1">
    <location>
        <begin position="1"/>
        <end position="34"/>
    </location>
</feature>
<dbReference type="Proteomes" id="UP001183414">
    <property type="component" value="Unassembled WGS sequence"/>
</dbReference>
<evidence type="ECO:0000313" key="2">
    <source>
        <dbReference type="EMBL" id="MDT0381345.1"/>
    </source>
</evidence>
<gene>
    <name evidence="2" type="ORF">RM572_21540</name>
</gene>
<dbReference type="EMBL" id="JAVREQ010000021">
    <property type="protein sequence ID" value="MDT0381345.1"/>
    <property type="molecule type" value="Genomic_DNA"/>
</dbReference>
<accession>A0ABU2NWH2</accession>
<name>A0ABU2NWH2_9ACTN</name>
<organism evidence="2 3">
    <name type="scientific">Streptomyces hazeniae</name>
    <dbReference type="NCBI Taxonomy" id="3075538"/>
    <lineage>
        <taxon>Bacteria</taxon>
        <taxon>Bacillati</taxon>
        <taxon>Actinomycetota</taxon>
        <taxon>Actinomycetes</taxon>
        <taxon>Kitasatosporales</taxon>
        <taxon>Streptomycetaceae</taxon>
        <taxon>Streptomyces</taxon>
    </lineage>
</organism>
<reference evidence="3" key="1">
    <citation type="submission" date="2023-07" db="EMBL/GenBank/DDBJ databases">
        <title>30 novel species of actinomycetes from the DSMZ collection.</title>
        <authorList>
            <person name="Nouioui I."/>
        </authorList>
    </citation>
    <scope>NUCLEOTIDE SEQUENCE [LARGE SCALE GENOMIC DNA]</scope>
    <source>
        <strain evidence="3">DSM 42041</strain>
    </source>
</reference>
<evidence type="ECO:0000313" key="3">
    <source>
        <dbReference type="Proteomes" id="UP001183414"/>
    </source>
</evidence>
<comment type="caution">
    <text evidence="2">The sequence shown here is derived from an EMBL/GenBank/DDBJ whole genome shotgun (WGS) entry which is preliminary data.</text>
</comment>